<feature type="compositionally biased region" description="Basic and acidic residues" evidence="1">
    <location>
        <begin position="206"/>
        <end position="217"/>
    </location>
</feature>
<dbReference type="InterPro" id="IPR036322">
    <property type="entry name" value="WD40_repeat_dom_sf"/>
</dbReference>
<proteinExistence type="predicted"/>
<feature type="compositionally biased region" description="Acidic residues" evidence="1">
    <location>
        <begin position="86"/>
        <end position="104"/>
    </location>
</feature>
<reference evidence="2" key="1">
    <citation type="submission" date="2021-07" db="EMBL/GenBank/DDBJ databases">
        <title>Elsinoe batatas strain:CRI-CJ2 Genome sequencing and assembly.</title>
        <authorList>
            <person name="Huang L."/>
        </authorList>
    </citation>
    <scope>NUCLEOTIDE SEQUENCE</scope>
    <source>
        <strain evidence="2">CRI-CJ2</strain>
    </source>
</reference>
<evidence type="ECO:0000313" key="2">
    <source>
        <dbReference type="EMBL" id="KAG8630692.1"/>
    </source>
</evidence>
<dbReference type="InterPro" id="IPR015943">
    <property type="entry name" value="WD40/YVTN_repeat-like_dom_sf"/>
</dbReference>
<protein>
    <submittedName>
        <fullName evidence="2">Uncharacterized protein</fullName>
    </submittedName>
</protein>
<comment type="caution">
    <text evidence="2">The sequence shown here is derived from an EMBL/GenBank/DDBJ whole genome shotgun (WGS) entry which is preliminary data.</text>
</comment>
<evidence type="ECO:0000256" key="1">
    <source>
        <dbReference type="SAM" id="MobiDB-lite"/>
    </source>
</evidence>
<dbReference type="Proteomes" id="UP000809789">
    <property type="component" value="Unassembled WGS sequence"/>
</dbReference>
<name>A0A8K0PJM9_9PEZI</name>
<dbReference type="OrthoDB" id="5323870at2759"/>
<feature type="region of interest" description="Disordered" evidence="1">
    <location>
        <begin position="429"/>
        <end position="472"/>
    </location>
</feature>
<evidence type="ECO:0000313" key="3">
    <source>
        <dbReference type="Proteomes" id="UP000809789"/>
    </source>
</evidence>
<dbReference type="EMBL" id="JAESVG020000002">
    <property type="protein sequence ID" value="KAG8630692.1"/>
    <property type="molecule type" value="Genomic_DNA"/>
</dbReference>
<dbReference type="Gene3D" id="2.130.10.10">
    <property type="entry name" value="YVTN repeat-like/Quinoprotein amine dehydrogenase"/>
    <property type="match status" value="1"/>
</dbReference>
<feature type="region of interest" description="Disordered" evidence="1">
    <location>
        <begin position="60"/>
        <end position="105"/>
    </location>
</feature>
<keyword evidence="3" id="KW-1185">Reference proteome</keyword>
<gene>
    <name evidence="2" type="ORF">KVT40_002311</name>
</gene>
<sequence>MSRPKVVRSGRRLQVSRSSTQRIRALCNYPLKSSNGSLITLSGSSKGLYVTWTGGRPLHFTSRSERNATNGHDGAEAQQDGQQDPVSDDEALFESDEEDVDDDQPYPSVVQDLELPLQSPVIHLAIAPLPTPENDRDPADVPTLLTKQIVVAVACEDGSAKIVTLPLDPPSATTKRKRKLGARICDLEQSGHLDVPRGIAMTWTASEDKHRRNESRQRQTRHSTRQSSAPARPSGKDLLVALATSELSGSLNFYSIPISSSDAMQHLAHQTASPFHSTYLDSFATTISFNPSSYPSDRHTQLLVGDGQGHISTYDVSANSESGADSRSARLSPHLVVQLSTPYTTSPDPMVPALSHRKRVLSAAWVLGGLSILVLLEDGTLGLYALNSSPPTNIRSQSSPLTFAASAFIGNEPEQTSATFERPKRAQLAPMTPNTRRTKSEGLFSGPSTTTSHGPRGGIAVRSSTSTHGPSDDAAVIYYNTRVCAIPSIREWWSRNAPREGPSLHGTGMQDLSGLDLGNEIITSVHILGSTKDEQPSVLGANALKGDVLVVGEYRTHLLSTVRQKTPKLFTRDESPTRVDRRLLEQGELGVDGLDRMLDSMEGVERRVGFMD</sequence>
<dbReference type="AlphaFoldDB" id="A0A8K0PJM9"/>
<dbReference type="SUPFAM" id="SSF50978">
    <property type="entry name" value="WD40 repeat-like"/>
    <property type="match status" value="1"/>
</dbReference>
<accession>A0A8K0PJM9</accession>
<organism evidence="2 3">
    <name type="scientific">Elsinoe batatas</name>
    <dbReference type="NCBI Taxonomy" id="2601811"/>
    <lineage>
        <taxon>Eukaryota</taxon>
        <taxon>Fungi</taxon>
        <taxon>Dikarya</taxon>
        <taxon>Ascomycota</taxon>
        <taxon>Pezizomycotina</taxon>
        <taxon>Dothideomycetes</taxon>
        <taxon>Dothideomycetidae</taxon>
        <taxon>Myriangiales</taxon>
        <taxon>Elsinoaceae</taxon>
        <taxon>Elsinoe</taxon>
    </lineage>
</organism>
<feature type="region of interest" description="Disordered" evidence="1">
    <location>
        <begin position="204"/>
        <end position="235"/>
    </location>
</feature>